<dbReference type="FunFam" id="2.60.120.1440:FF:000001">
    <property type="entry name" value="Putative anti-sigma factor"/>
    <property type="match status" value="1"/>
</dbReference>
<feature type="domain" description="Protein FecR C-terminal" evidence="3">
    <location>
        <begin position="322"/>
        <end position="390"/>
    </location>
</feature>
<evidence type="ECO:0000256" key="1">
    <source>
        <dbReference type="SAM" id="Phobius"/>
    </source>
</evidence>
<keyword evidence="1" id="KW-1133">Transmembrane helix</keyword>
<dbReference type="Pfam" id="PF04773">
    <property type="entry name" value="FecR"/>
    <property type="match status" value="1"/>
</dbReference>
<accession>A0A3S2V3G4</accession>
<protein>
    <submittedName>
        <fullName evidence="4">FecR family protein</fullName>
    </submittedName>
</protein>
<dbReference type="Proteomes" id="UP000282759">
    <property type="component" value="Unassembled WGS sequence"/>
</dbReference>
<sequence length="392" mass="43373">MKHEKLKSLLRSYFDNTISDADCVELLSYMDKHPHEVERAVDETLPADDTGPKFSEQQAQDVLSRIKADGRFVTVLQPPVIKFYQRRWLQVAAILLVILTAVIVVLNKNNTPANIAENIIQKPIVPGSNKAMLTLANGQTVVLDSASNGVIAGAGNNNVVKKNDGELVYQPGENAANNRIPIYNILTTPKGGEYRVTLSDGTKVWLNAASSLSYPQEFTGNERKVKLTGEAYFEVAKNKSKPFYVMVNDVQVRVLGTHFNISGYTDDGRVTTTLIEGAVQVSKYKVVSSLMPGQKAVVNNSSADIVVSSADVSDAVAWKNGYFTFNEEDITGIMKKVSRWYDVEVVYEGAVSNEKFGGTFYRSKSINELLDYLRRIGNISFKISGRRIIVMK</sequence>
<dbReference type="PANTHER" id="PTHR30273">
    <property type="entry name" value="PERIPLASMIC SIGNAL SENSOR AND SIGMA FACTOR ACTIVATOR FECR-RELATED"/>
    <property type="match status" value="1"/>
</dbReference>
<dbReference type="GO" id="GO:0016989">
    <property type="term" value="F:sigma factor antagonist activity"/>
    <property type="evidence" value="ECO:0007669"/>
    <property type="project" value="TreeGrafter"/>
</dbReference>
<dbReference type="Gene3D" id="3.55.50.30">
    <property type="match status" value="1"/>
</dbReference>
<keyword evidence="5" id="KW-1185">Reference proteome</keyword>
<reference evidence="4 5" key="1">
    <citation type="submission" date="2019-01" db="EMBL/GenBank/DDBJ databases">
        <authorList>
            <person name="Chen W.-M."/>
        </authorList>
    </citation>
    <scope>NUCLEOTIDE SEQUENCE [LARGE SCALE GENOMIC DNA]</scope>
    <source>
        <strain evidence="4 5">YBJ-36</strain>
    </source>
</reference>
<feature type="transmembrane region" description="Helical" evidence="1">
    <location>
        <begin position="88"/>
        <end position="106"/>
    </location>
</feature>
<dbReference type="PANTHER" id="PTHR30273:SF2">
    <property type="entry name" value="PROTEIN FECR"/>
    <property type="match status" value="1"/>
</dbReference>
<dbReference type="Pfam" id="PF16344">
    <property type="entry name" value="FecR_C"/>
    <property type="match status" value="1"/>
</dbReference>
<gene>
    <name evidence="4" type="ORF">EOD41_00155</name>
</gene>
<evidence type="ECO:0000259" key="2">
    <source>
        <dbReference type="Pfam" id="PF04773"/>
    </source>
</evidence>
<organism evidence="4 5">
    <name type="scientific">Mucilaginibacter limnophilus</name>
    <dbReference type="NCBI Taxonomy" id="1932778"/>
    <lineage>
        <taxon>Bacteria</taxon>
        <taxon>Pseudomonadati</taxon>
        <taxon>Bacteroidota</taxon>
        <taxon>Sphingobacteriia</taxon>
        <taxon>Sphingobacteriales</taxon>
        <taxon>Sphingobacteriaceae</taxon>
        <taxon>Mucilaginibacter</taxon>
    </lineage>
</organism>
<name>A0A3S2V3G4_9SPHI</name>
<dbReference type="OrthoDB" id="1099963at2"/>
<dbReference type="Gene3D" id="2.60.120.1440">
    <property type="match status" value="1"/>
</dbReference>
<keyword evidence="1" id="KW-0812">Transmembrane</keyword>
<evidence type="ECO:0000313" key="5">
    <source>
        <dbReference type="Proteomes" id="UP000282759"/>
    </source>
</evidence>
<keyword evidence="1" id="KW-0472">Membrane</keyword>
<dbReference type="EMBL" id="SACK01000001">
    <property type="protein sequence ID" value="RVU02389.1"/>
    <property type="molecule type" value="Genomic_DNA"/>
</dbReference>
<evidence type="ECO:0000313" key="4">
    <source>
        <dbReference type="EMBL" id="RVU02389.1"/>
    </source>
</evidence>
<proteinExistence type="predicted"/>
<dbReference type="InterPro" id="IPR006860">
    <property type="entry name" value="FecR"/>
</dbReference>
<comment type="caution">
    <text evidence="4">The sequence shown here is derived from an EMBL/GenBank/DDBJ whole genome shotgun (WGS) entry which is preliminary data.</text>
</comment>
<evidence type="ECO:0000259" key="3">
    <source>
        <dbReference type="Pfam" id="PF16344"/>
    </source>
</evidence>
<dbReference type="RefSeq" id="WP_127702765.1">
    <property type="nucleotide sequence ID" value="NZ_SACK01000001.1"/>
</dbReference>
<feature type="domain" description="FecR protein" evidence="2">
    <location>
        <begin position="186"/>
        <end position="280"/>
    </location>
</feature>
<dbReference type="AlphaFoldDB" id="A0A3S2V3G4"/>
<dbReference type="InterPro" id="IPR012373">
    <property type="entry name" value="Ferrdict_sens_TM"/>
</dbReference>
<dbReference type="InterPro" id="IPR032508">
    <property type="entry name" value="FecR_C"/>
</dbReference>